<reference evidence="2" key="2">
    <citation type="submission" date="2013-10" db="EMBL/GenBank/DDBJ databases">
        <authorList>
            <person name="Aslett M."/>
        </authorList>
    </citation>
    <scope>NUCLEOTIDE SEQUENCE [LARGE SCALE GENOMIC DNA]</scope>
    <source>
        <strain evidence="2">Houghton</strain>
    </source>
</reference>
<feature type="region of interest" description="Disordered" evidence="1">
    <location>
        <begin position="212"/>
        <end position="331"/>
    </location>
</feature>
<gene>
    <name evidence="2" type="ORF">ENH_00058720</name>
</gene>
<feature type="compositionally biased region" description="Acidic residues" evidence="1">
    <location>
        <begin position="296"/>
        <end position="307"/>
    </location>
</feature>
<organism evidence="2 3">
    <name type="scientific">Eimeria necatrix</name>
    <dbReference type="NCBI Taxonomy" id="51315"/>
    <lineage>
        <taxon>Eukaryota</taxon>
        <taxon>Sar</taxon>
        <taxon>Alveolata</taxon>
        <taxon>Apicomplexa</taxon>
        <taxon>Conoidasida</taxon>
        <taxon>Coccidia</taxon>
        <taxon>Eucoccidiorida</taxon>
        <taxon>Eimeriorina</taxon>
        <taxon>Eimeriidae</taxon>
        <taxon>Eimeria</taxon>
    </lineage>
</organism>
<accession>U6MKY8</accession>
<keyword evidence="3" id="KW-1185">Reference proteome</keyword>
<evidence type="ECO:0000313" key="3">
    <source>
        <dbReference type="Proteomes" id="UP000030754"/>
    </source>
</evidence>
<evidence type="ECO:0000313" key="2">
    <source>
        <dbReference type="EMBL" id="CDJ63738.1"/>
    </source>
</evidence>
<dbReference type="EMBL" id="HG722867">
    <property type="protein sequence ID" value="CDJ63738.1"/>
    <property type="molecule type" value="Genomic_DNA"/>
</dbReference>
<evidence type="ECO:0000256" key="1">
    <source>
        <dbReference type="SAM" id="MobiDB-lite"/>
    </source>
</evidence>
<protein>
    <submittedName>
        <fullName evidence="2">Uncharacterized protein</fullName>
    </submittedName>
</protein>
<feature type="compositionally biased region" description="Low complexity" evidence="1">
    <location>
        <begin position="597"/>
        <end position="607"/>
    </location>
</feature>
<dbReference type="OrthoDB" id="330978at2759"/>
<name>U6MKY8_9EIME</name>
<feature type="compositionally biased region" description="Low complexity" evidence="1">
    <location>
        <begin position="558"/>
        <end position="579"/>
    </location>
</feature>
<feature type="compositionally biased region" description="Low complexity" evidence="1">
    <location>
        <begin position="394"/>
        <end position="417"/>
    </location>
</feature>
<feature type="compositionally biased region" description="Basic residues" evidence="1">
    <location>
        <begin position="546"/>
        <end position="557"/>
    </location>
</feature>
<feature type="region of interest" description="Disordered" evidence="1">
    <location>
        <begin position="521"/>
        <end position="630"/>
    </location>
</feature>
<sequence>MCSMLLPIRQSWHFFSAIWHQGCAEIALASFELPLLASLLSLSLRTRLLQEGGWIHCGDAMQHMLDSAVLQQQPEEQQKRAYVNCPGFSFGVRVVSWGPQKAGGPLLAHGQLRVMPFIYRVLPIKEQEEPGRSVYCLPRLVSPATLERQQQQPPQDSPLRSKEEFKLFWPRVSSQAKGLVAARAFYCLSKCAILHAAAITVAVPAGLPSFQPRPPQGPLQSTTVQKDSSLAAAAPKEEPRPQATFAELNQPGAGPGGPDRLLPPPCLSKRAKTAELEEDTEKAPQLNSCTEAPAEVPEEAEIDEEDTSEKMDEEREQTEQPAAIVTRPLPPLATYSKGRLAAAAAKFERLTTQQQHQQLKKLEQQTLPQKRIEAVTTSAQSRTSFQAPAVAAKPAAANASRKSAGGAAAAHGTAAAPAERKMSSTVPLATEATSKSNKAAKATAGASLAATSTAAATSAVTASAATPVGAANNPVRHVATEETATAPALAAKAPSVAAPENVAAGLVTQATAMARVPATAESAAKGSEASVRVETEEQGTVLTQSTKKRGRSSKKPKLQQPLDQSQQQRQQQLLLQQSQNAALSEGQSAACVPPDIPLAALPTAATDAPKKKGAKPQGAKGSRRGGKGAN</sequence>
<dbReference type="VEuPathDB" id="ToxoDB:ENH_00058720"/>
<dbReference type="Proteomes" id="UP000030754">
    <property type="component" value="Unassembled WGS sequence"/>
</dbReference>
<feature type="compositionally biased region" description="Basic residues" evidence="1">
    <location>
        <begin position="621"/>
        <end position="630"/>
    </location>
</feature>
<feature type="compositionally biased region" description="Polar residues" evidence="1">
    <location>
        <begin position="218"/>
        <end position="228"/>
    </location>
</feature>
<reference evidence="2" key="1">
    <citation type="submission" date="2013-10" db="EMBL/GenBank/DDBJ databases">
        <title>Genomic analysis of the causative agents of coccidiosis in chickens.</title>
        <authorList>
            <person name="Reid A.J."/>
            <person name="Blake D."/>
            <person name="Billington K."/>
            <person name="Browne H."/>
            <person name="Dunn M."/>
            <person name="Hung S."/>
            <person name="Kawahara F."/>
            <person name="Miranda-Saavedra D."/>
            <person name="Mourier T."/>
            <person name="Nagra H."/>
            <person name="Otto T.D."/>
            <person name="Rawlings N."/>
            <person name="Sanchez A."/>
            <person name="Sanders M."/>
            <person name="Subramaniam C."/>
            <person name="Tay Y."/>
            <person name="Dear P."/>
            <person name="Doerig C."/>
            <person name="Gruber A."/>
            <person name="Parkinson J."/>
            <person name="Shirley M."/>
            <person name="Wan K.L."/>
            <person name="Berriman M."/>
            <person name="Tomley F."/>
            <person name="Pain A."/>
        </authorList>
    </citation>
    <scope>NUCLEOTIDE SEQUENCE [LARGE SCALE GENOMIC DNA]</scope>
    <source>
        <strain evidence="2">Houghton</strain>
    </source>
</reference>
<dbReference type="RefSeq" id="XP_013439063.1">
    <property type="nucleotide sequence ID" value="XM_013583609.1"/>
</dbReference>
<proteinExistence type="predicted"/>
<dbReference type="GeneID" id="25476012"/>
<dbReference type="AlphaFoldDB" id="U6MKY8"/>
<feature type="region of interest" description="Disordered" evidence="1">
    <location>
        <begin position="394"/>
        <end position="460"/>
    </location>
</feature>
<feature type="compositionally biased region" description="Low complexity" evidence="1">
    <location>
        <begin position="429"/>
        <end position="460"/>
    </location>
</feature>